<organism evidence="2 3">
    <name type="scientific">Haloferax chudinovii</name>
    <dbReference type="NCBI Taxonomy" id="1109010"/>
    <lineage>
        <taxon>Archaea</taxon>
        <taxon>Methanobacteriati</taxon>
        <taxon>Methanobacteriota</taxon>
        <taxon>Stenosarchaea group</taxon>
        <taxon>Halobacteria</taxon>
        <taxon>Halobacteriales</taxon>
        <taxon>Haloferacaceae</taxon>
        <taxon>Haloferax</taxon>
    </lineage>
</organism>
<evidence type="ECO:0000313" key="2">
    <source>
        <dbReference type="EMBL" id="MFC7130950.1"/>
    </source>
</evidence>
<evidence type="ECO:0000313" key="3">
    <source>
        <dbReference type="Proteomes" id="UP001596460"/>
    </source>
</evidence>
<feature type="region of interest" description="Disordered" evidence="1">
    <location>
        <begin position="80"/>
        <end position="152"/>
    </location>
</feature>
<gene>
    <name evidence="2" type="ORF">ACFQI8_16370</name>
</gene>
<comment type="caution">
    <text evidence="2">The sequence shown here is derived from an EMBL/GenBank/DDBJ whole genome shotgun (WGS) entry which is preliminary data.</text>
</comment>
<dbReference type="EMBL" id="JBHTAB010000010">
    <property type="protein sequence ID" value="MFC7130950.1"/>
    <property type="molecule type" value="Genomic_DNA"/>
</dbReference>
<accession>A0ABD5XI31</accession>
<feature type="compositionally biased region" description="Acidic residues" evidence="1">
    <location>
        <begin position="102"/>
        <end position="152"/>
    </location>
</feature>
<dbReference type="RefSeq" id="WP_390246639.1">
    <property type="nucleotide sequence ID" value="NZ_JBHTAB010000010.1"/>
</dbReference>
<keyword evidence="3" id="KW-1185">Reference proteome</keyword>
<evidence type="ECO:0000256" key="1">
    <source>
        <dbReference type="SAM" id="MobiDB-lite"/>
    </source>
</evidence>
<sequence length="152" mass="16129">MSLIDFIRSVEESQDEFDVELEEFDADSEQAAVDDDSSGGRSWGRLLLVALLLVGVAYAVSRLRSSSGDSFTDIALADDPAESATAADEADDEDATVTVEHDPEEETADDETDETADADDEAVSASDEETDANDDGAVEVEIESPGDDGDDE</sequence>
<dbReference type="AlphaFoldDB" id="A0ABD5XI31"/>
<name>A0ABD5XI31_9EURY</name>
<proteinExistence type="predicted"/>
<protein>
    <submittedName>
        <fullName evidence="2">Uncharacterized protein</fullName>
    </submittedName>
</protein>
<dbReference type="Proteomes" id="UP001596460">
    <property type="component" value="Unassembled WGS sequence"/>
</dbReference>
<reference evidence="2 3" key="1">
    <citation type="journal article" date="2019" name="Int. J. Syst. Evol. Microbiol.">
        <title>The Global Catalogue of Microorganisms (GCM) 10K type strain sequencing project: providing services to taxonomists for standard genome sequencing and annotation.</title>
        <authorList>
            <consortium name="The Broad Institute Genomics Platform"/>
            <consortium name="The Broad Institute Genome Sequencing Center for Infectious Disease"/>
            <person name="Wu L."/>
            <person name="Ma J."/>
        </authorList>
    </citation>
    <scope>NUCLEOTIDE SEQUENCE [LARGE SCALE GENOMIC DNA]</scope>
    <source>
        <strain evidence="2 3">DSM 26526</strain>
    </source>
</reference>